<dbReference type="InterPro" id="IPR036439">
    <property type="entry name" value="Dockerin_dom_sf"/>
</dbReference>
<reference evidence="2 3" key="1">
    <citation type="journal article" date="2016" name="Nat. Commun.">
        <title>Thousands of microbial genomes shed light on interconnected biogeochemical processes in an aquifer system.</title>
        <authorList>
            <person name="Anantharaman K."/>
            <person name="Brown C.T."/>
            <person name="Hug L.A."/>
            <person name="Sharon I."/>
            <person name="Castelle C.J."/>
            <person name="Probst A.J."/>
            <person name="Thomas B.C."/>
            <person name="Singh A."/>
            <person name="Wilkins M.J."/>
            <person name="Karaoz U."/>
            <person name="Brodie E.L."/>
            <person name="Williams K.H."/>
            <person name="Hubbard S.S."/>
            <person name="Banfield J.F."/>
        </authorList>
    </citation>
    <scope>NUCLEOTIDE SEQUENCE [LARGE SCALE GENOMIC DNA]</scope>
</reference>
<accession>A0A1F7I3T0</accession>
<dbReference type="Gene3D" id="1.10.1330.10">
    <property type="entry name" value="Dockerin domain"/>
    <property type="match status" value="1"/>
</dbReference>
<protein>
    <recommendedName>
        <fullName evidence="4">Dockerin domain-containing protein</fullName>
    </recommendedName>
</protein>
<comment type="caution">
    <text evidence="2">The sequence shown here is derived from an EMBL/GenBank/DDBJ whole genome shotgun (WGS) entry which is preliminary data.</text>
</comment>
<proteinExistence type="predicted"/>
<name>A0A1F7I3T0_9BACT</name>
<dbReference type="EMBL" id="MGAD01000032">
    <property type="protein sequence ID" value="OGK38047.1"/>
    <property type="molecule type" value="Genomic_DNA"/>
</dbReference>
<dbReference type="GO" id="GO:0000272">
    <property type="term" value="P:polysaccharide catabolic process"/>
    <property type="evidence" value="ECO:0007669"/>
    <property type="project" value="InterPro"/>
</dbReference>
<dbReference type="Proteomes" id="UP000178076">
    <property type="component" value="Unassembled WGS sequence"/>
</dbReference>
<sequence length="175" mass="19181">MQFHKNKIRISFVLMLLLILPIFLGAIYMVQKSSSQANASCPALNIKVQRTSNSTARIAFDTSCSVKAKVNCAIARGGIKFFCAEDSLATQNHILTTEEVTLSTNTGYYIFIDTGTSTPVLGHIPASPVDSTYGLSFNAFDEKTMGTSSEDENYDPALDINQDGVINIIDKMEFY</sequence>
<gene>
    <name evidence="2" type="ORF">A3F32_01270</name>
</gene>
<evidence type="ECO:0008006" key="4">
    <source>
        <dbReference type="Google" id="ProtNLM"/>
    </source>
</evidence>
<organism evidence="2 3">
    <name type="scientific">Candidatus Roizmanbacteria bacterium RIFCSPHIGHO2_12_FULL_42_10</name>
    <dbReference type="NCBI Taxonomy" id="1802053"/>
    <lineage>
        <taxon>Bacteria</taxon>
        <taxon>Candidatus Roizmaniibacteriota</taxon>
    </lineage>
</organism>
<keyword evidence="1" id="KW-0812">Transmembrane</keyword>
<keyword evidence="1" id="KW-1133">Transmembrane helix</keyword>
<dbReference type="AlphaFoldDB" id="A0A1F7I3T0"/>
<feature type="transmembrane region" description="Helical" evidence="1">
    <location>
        <begin position="12"/>
        <end position="30"/>
    </location>
</feature>
<evidence type="ECO:0000313" key="3">
    <source>
        <dbReference type="Proteomes" id="UP000178076"/>
    </source>
</evidence>
<evidence type="ECO:0000313" key="2">
    <source>
        <dbReference type="EMBL" id="OGK38047.1"/>
    </source>
</evidence>
<keyword evidence="1" id="KW-0472">Membrane</keyword>
<evidence type="ECO:0000256" key="1">
    <source>
        <dbReference type="SAM" id="Phobius"/>
    </source>
</evidence>